<evidence type="ECO:0000256" key="1">
    <source>
        <dbReference type="SAM" id="Phobius"/>
    </source>
</evidence>
<feature type="transmembrane region" description="Helical" evidence="1">
    <location>
        <begin position="48"/>
        <end position="69"/>
    </location>
</feature>
<dbReference type="EMBL" id="BAYX01000004">
    <property type="protein sequence ID" value="GAJ92459.1"/>
    <property type="molecule type" value="Genomic_DNA"/>
</dbReference>
<keyword evidence="1" id="KW-0472">Membrane</keyword>
<sequence length="70" mass="7468">MSGMGSSLATIKNQRRQHMANLGMSNTHVNRFDASKRAAATRHKIHTAINVALCSAAFIFVAAIVCGIVV</sequence>
<organism evidence="2 3">
    <name type="scientific">Rhizobium rhizogenes NBRC 13257</name>
    <dbReference type="NCBI Taxonomy" id="1220581"/>
    <lineage>
        <taxon>Bacteria</taxon>
        <taxon>Pseudomonadati</taxon>
        <taxon>Pseudomonadota</taxon>
        <taxon>Alphaproteobacteria</taxon>
        <taxon>Hyphomicrobiales</taxon>
        <taxon>Rhizobiaceae</taxon>
        <taxon>Rhizobium/Agrobacterium group</taxon>
        <taxon>Rhizobium</taxon>
    </lineage>
</organism>
<proteinExistence type="predicted"/>
<accession>A0AA87Q716</accession>
<keyword evidence="1" id="KW-0812">Transmembrane</keyword>
<evidence type="ECO:0008006" key="4">
    <source>
        <dbReference type="Google" id="ProtNLM"/>
    </source>
</evidence>
<evidence type="ECO:0000313" key="3">
    <source>
        <dbReference type="Proteomes" id="UP000026941"/>
    </source>
</evidence>
<gene>
    <name evidence="2" type="ORF">RRH01S_04_00120</name>
</gene>
<protein>
    <recommendedName>
        <fullName evidence="4">Transmembrane protein</fullName>
    </recommendedName>
</protein>
<dbReference type="Proteomes" id="UP000026941">
    <property type="component" value="Unassembled WGS sequence"/>
</dbReference>
<dbReference type="AlphaFoldDB" id="A0AA87Q716"/>
<comment type="caution">
    <text evidence="2">The sequence shown here is derived from an EMBL/GenBank/DDBJ whole genome shotgun (WGS) entry which is preliminary data.</text>
</comment>
<evidence type="ECO:0000313" key="2">
    <source>
        <dbReference type="EMBL" id="GAJ92459.1"/>
    </source>
</evidence>
<name>A0AA87Q716_RHIRH</name>
<reference evidence="2 3" key="1">
    <citation type="submission" date="2014-05" db="EMBL/GenBank/DDBJ databases">
        <title>Whole genome shotgun sequence of Rhizobium rhizogenes NBRC 13257.</title>
        <authorList>
            <person name="Katano-Makiyama Y."/>
            <person name="Hosoyama A."/>
            <person name="Hashimoto M."/>
            <person name="Hosoyama Y."/>
            <person name="Noguchi M."/>
            <person name="Tsuchikane K."/>
            <person name="Kimura A."/>
            <person name="Ohji S."/>
            <person name="Ichikawa N."/>
            <person name="Yamazoe A."/>
            <person name="Fujita N."/>
        </authorList>
    </citation>
    <scope>NUCLEOTIDE SEQUENCE [LARGE SCALE GENOMIC DNA]</scope>
    <source>
        <strain evidence="2 3">NBRC 13257</strain>
    </source>
</reference>
<keyword evidence="1" id="KW-1133">Transmembrane helix</keyword>